<dbReference type="SMART" id="SM00346">
    <property type="entry name" value="HTH_ICLR"/>
    <property type="match status" value="1"/>
</dbReference>
<dbReference type="PANTHER" id="PTHR30136:SF24">
    <property type="entry name" value="HTH-TYPE TRANSCRIPTIONAL REPRESSOR ALLR"/>
    <property type="match status" value="1"/>
</dbReference>
<dbReference type="InterPro" id="IPR036388">
    <property type="entry name" value="WH-like_DNA-bd_sf"/>
</dbReference>
<evidence type="ECO:0000259" key="8">
    <source>
        <dbReference type="PROSITE" id="PS51077"/>
    </source>
</evidence>
<sequence length="282" mass="30004">MDGGAAAAPPAPPAHRRSPVADDDANGVREVKSAARTVELLEVLSQLDSPATLRTLAERMGVPRSSLYALLQTLVGRGWVRTDPTGSLYAIGIRALLAGTGYIDADPRTAMVGPHLDALSERLGETVHFARLDGPDVVYLATRESRHYLRPFSRVGRRLPAHSTSLGKALLAERTDAEVDALLPAELPAVTAGTITDRPALFAELARIRERGYSTDDGENVVGLRCIGVALRYDRPAVDAISCSLPAARHTPEVADTAIGALLEVRATLERGASTSFGAFRI</sequence>
<name>A0A9X3NV85_9ACTN</name>
<evidence type="ECO:0000256" key="7">
    <source>
        <dbReference type="SAM" id="MobiDB-lite"/>
    </source>
</evidence>
<proteinExistence type="predicted"/>
<keyword evidence="11" id="KW-1185">Reference proteome</keyword>
<evidence type="ECO:0000256" key="4">
    <source>
        <dbReference type="ARBA" id="ARBA00023163"/>
    </source>
</evidence>
<dbReference type="FunFam" id="1.10.10.10:FF:000056">
    <property type="entry name" value="IclR family transcriptional regulator"/>
    <property type="match status" value="1"/>
</dbReference>
<comment type="function">
    <text evidence="5">May be an activator protein for the gylABX operon.</text>
</comment>
<organism evidence="10 11">
    <name type="scientific">Streptomonospora mangrovi</name>
    <dbReference type="NCBI Taxonomy" id="2883123"/>
    <lineage>
        <taxon>Bacteria</taxon>
        <taxon>Bacillati</taxon>
        <taxon>Actinomycetota</taxon>
        <taxon>Actinomycetes</taxon>
        <taxon>Streptosporangiales</taxon>
        <taxon>Nocardiopsidaceae</taxon>
        <taxon>Streptomonospora</taxon>
    </lineage>
</organism>
<keyword evidence="1" id="KW-0319">Glycerol metabolism</keyword>
<dbReference type="PROSITE" id="PS51077">
    <property type="entry name" value="HTH_ICLR"/>
    <property type="match status" value="1"/>
</dbReference>
<dbReference type="SUPFAM" id="SSF46785">
    <property type="entry name" value="Winged helix' DNA-binding domain"/>
    <property type="match status" value="1"/>
</dbReference>
<dbReference type="EMBL" id="JAJAQC010000015">
    <property type="protein sequence ID" value="MDA0564816.1"/>
    <property type="molecule type" value="Genomic_DNA"/>
</dbReference>
<keyword evidence="3" id="KW-0238">DNA-binding</keyword>
<dbReference type="Gene3D" id="1.10.10.10">
    <property type="entry name" value="Winged helix-like DNA-binding domain superfamily/Winged helix DNA-binding domain"/>
    <property type="match status" value="1"/>
</dbReference>
<evidence type="ECO:0000256" key="2">
    <source>
        <dbReference type="ARBA" id="ARBA00023015"/>
    </source>
</evidence>
<evidence type="ECO:0000313" key="10">
    <source>
        <dbReference type="EMBL" id="MDA0564816.1"/>
    </source>
</evidence>
<evidence type="ECO:0000256" key="3">
    <source>
        <dbReference type="ARBA" id="ARBA00023125"/>
    </source>
</evidence>
<evidence type="ECO:0000256" key="5">
    <source>
        <dbReference type="ARBA" id="ARBA00058938"/>
    </source>
</evidence>
<evidence type="ECO:0000256" key="6">
    <source>
        <dbReference type="ARBA" id="ARBA00070406"/>
    </source>
</evidence>
<dbReference type="GO" id="GO:0003677">
    <property type="term" value="F:DNA binding"/>
    <property type="evidence" value="ECO:0007669"/>
    <property type="project" value="UniProtKB-KW"/>
</dbReference>
<feature type="region of interest" description="Disordered" evidence="7">
    <location>
        <begin position="1"/>
        <end position="27"/>
    </location>
</feature>
<evidence type="ECO:0000259" key="9">
    <source>
        <dbReference type="PROSITE" id="PS51078"/>
    </source>
</evidence>
<dbReference type="Pfam" id="PF01614">
    <property type="entry name" value="IclR_C"/>
    <property type="match status" value="1"/>
</dbReference>
<keyword evidence="2" id="KW-0805">Transcription regulation</keyword>
<dbReference type="InterPro" id="IPR014757">
    <property type="entry name" value="Tscrpt_reg_IclR_C"/>
</dbReference>
<evidence type="ECO:0000256" key="1">
    <source>
        <dbReference type="ARBA" id="ARBA00022798"/>
    </source>
</evidence>
<dbReference type="RefSeq" id="WP_270072092.1">
    <property type="nucleotide sequence ID" value="NZ_JAJAQC010000015.1"/>
</dbReference>
<dbReference type="PANTHER" id="PTHR30136">
    <property type="entry name" value="HELIX-TURN-HELIX TRANSCRIPTIONAL REGULATOR, ICLR FAMILY"/>
    <property type="match status" value="1"/>
</dbReference>
<dbReference type="InterPro" id="IPR036390">
    <property type="entry name" value="WH_DNA-bd_sf"/>
</dbReference>
<dbReference type="GO" id="GO:0006071">
    <property type="term" value="P:glycerol metabolic process"/>
    <property type="evidence" value="ECO:0007669"/>
    <property type="project" value="UniProtKB-KW"/>
</dbReference>
<keyword evidence="4" id="KW-0804">Transcription</keyword>
<feature type="domain" description="HTH iclR-type" evidence="8">
    <location>
        <begin position="31"/>
        <end position="93"/>
    </location>
</feature>
<dbReference type="GO" id="GO:0003700">
    <property type="term" value="F:DNA-binding transcription factor activity"/>
    <property type="evidence" value="ECO:0007669"/>
    <property type="project" value="TreeGrafter"/>
</dbReference>
<dbReference type="Proteomes" id="UP001140076">
    <property type="component" value="Unassembled WGS sequence"/>
</dbReference>
<gene>
    <name evidence="10" type="ORF">LG943_10840</name>
</gene>
<dbReference type="PROSITE" id="PS51078">
    <property type="entry name" value="ICLR_ED"/>
    <property type="match status" value="1"/>
</dbReference>
<dbReference type="InterPro" id="IPR029016">
    <property type="entry name" value="GAF-like_dom_sf"/>
</dbReference>
<reference evidence="10" key="1">
    <citation type="submission" date="2021-10" db="EMBL/GenBank/DDBJ databases">
        <title>Streptomonospora sp. nov., isolated from mangrove soil.</title>
        <authorList>
            <person name="Chen X."/>
            <person name="Ge X."/>
            <person name="Liu W."/>
        </authorList>
    </citation>
    <scope>NUCLEOTIDE SEQUENCE</scope>
    <source>
        <strain evidence="10">S1-112</strain>
    </source>
</reference>
<comment type="caution">
    <text evidence="10">The sequence shown here is derived from an EMBL/GenBank/DDBJ whole genome shotgun (WGS) entry which is preliminary data.</text>
</comment>
<feature type="domain" description="IclR-ED" evidence="9">
    <location>
        <begin position="94"/>
        <end position="279"/>
    </location>
</feature>
<protein>
    <recommendedName>
        <fullName evidence="6">Glycerol operon regulatory protein</fullName>
    </recommendedName>
</protein>
<dbReference type="InterPro" id="IPR050707">
    <property type="entry name" value="HTH_MetabolicPath_Reg"/>
</dbReference>
<evidence type="ECO:0000313" key="11">
    <source>
        <dbReference type="Proteomes" id="UP001140076"/>
    </source>
</evidence>
<dbReference type="SUPFAM" id="SSF55781">
    <property type="entry name" value="GAF domain-like"/>
    <property type="match status" value="1"/>
</dbReference>
<dbReference type="Pfam" id="PF09339">
    <property type="entry name" value="HTH_IclR"/>
    <property type="match status" value="1"/>
</dbReference>
<dbReference type="InterPro" id="IPR005471">
    <property type="entry name" value="Tscrpt_reg_IclR_N"/>
</dbReference>
<dbReference type="Gene3D" id="3.30.450.40">
    <property type="match status" value="1"/>
</dbReference>
<dbReference type="GO" id="GO:0045892">
    <property type="term" value="P:negative regulation of DNA-templated transcription"/>
    <property type="evidence" value="ECO:0007669"/>
    <property type="project" value="TreeGrafter"/>
</dbReference>
<dbReference type="AlphaFoldDB" id="A0A9X3NV85"/>
<accession>A0A9X3NV85</accession>